<dbReference type="OrthoDB" id="4751721at2"/>
<proteinExistence type="predicted"/>
<accession>A0A4Y9S616</accession>
<dbReference type="RefSeq" id="WP_135204215.1">
    <property type="nucleotide sequence ID" value="NZ_SPVG01000245.1"/>
</dbReference>
<comment type="caution">
    <text evidence="2">The sequence shown here is derived from an EMBL/GenBank/DDBJ whole genome shotgun (WGS) entry which is preliminary data.</text>
</comment>
<dbReference type="EMBL" id="SPVG01000245">
    <property type="protein sequence ID" value="TFW15929.1"/>
    <property type="molecule type" value="Genomic_DNA"/>
</dbReference>
<organism evidence="2 3">
    <name type="scientific">Duganella callida</name>
    <dbReference type="NCBI Taxonomy" id="2561932"/>
    <lineage>
        <taxon>Bacteria</taxon>
        <taxon>Pseudomonadati</taxon>
        <taxon>Pseudomonadota</taxon>
        <taxon>Betaproteobacteria</taxon>
        <taxon>Burkholderiales</taxon>
        <taxon>Oxalobacteraceae</taxon>
        <taxon>Telluria group</taxon>
        <taxon>Duganella</taxon>
    </lineage>
</organism>
<evidence type="ECO:0000313" key="3">
    <source>
        <dbReference type="Proteomes" id="UP000297729"/>
    </source>
</evidence>
<protein>
    <submittedName>
        <fullName evidence="2">DUF3761 domain-containing protein</fullName>
    </submittedName>
</protein>
<dbReference type="Pfam" id="PF12587">
    <property type="entry name" value="DUF3761"/>
    <property type="match status" value="1"/>
</dbReference>
<dbReference type="AlphaFoldDB" id="A0A4Y9S616"/>
<dbReference type="InterPro" id="IPR022236">
    <property type="entry name" value="DUF3761"/>
</dbReference>
<name>A0A4Y9S616_9BURK</name>
<feature type="chain" id="PRO_5021383099" evidence="1">
    <location>
        <begin position="21"/>
        <end position="104"/>
    </location>
</feature>
<sequence length="104" mass="10776">MLRALLLSLLLAGGVCDALAQLAPPPGTPATAPAAPKKTEPNEADLQTHGHYVNKAGQDVHSPAKSVDGKVPDGATAKCRDESYSFSKSRRGTCSRHGGVASWL</sequence>
<feature type="signal peptide" evidence="1">
    <location>
        <begin position="1"/>
        <end position="20"/>
    </location>
</feature>
<reference evidence="2 3" key="1">
    <citation type="submission" date="2019-03" db="EMBL/GenBank/DDBJ databases">
        <title>Draft Genome Sequence of Duganella callidus sp. nov., a Novel Duganella Species Isolated from Cultivated Soil.</title>
        <authorList>
            <person name="Raths R."/>
            <person name="Peta V."/>
            <person name="Bucking H."/>
        </authorList>
    </citation>
    <scope>NUCLEOTIDE SEQUENCE [LARGE SCALE GENOMIC DNA]</scope>
    <source>
        <strain evidence="2 3">DN04</strain>
    </source>
</reference>
<keyword evidence="3" id="KW-1185">Reference proteome</keyword>
<evidence type="ECO:0000313" key="2">
    <source>
        <dbReference type="EMBL" id="TFW15929.1"/>
    </source>
</evidence>
<dbReference type="Proteomes" id="UP000297729">
    <property type="component" value="Unassembled WGS sequence"/>
</dbReference>
<gene>
    <name evidence="2" type="ORF">E4L98_24855</name>
</gene>
<evidence type="ECO:0000256" key="1">
    <source>
        <dbReference type="SAM" id="SignalP"/>
    </source>
</evidence>
<keyword evidence="1" id="KW-0732">Signal</keyword>